<keyword evidence="8" id="KW-1133">Transmembrane helix</keyword>
<dbReference type="AlphaFoldDB" id="A0AAV7JSA7"/>
<evidence type="ECO:0000256" key="2">
    <source>
        <dbReference type="ARBA" id="ARBA00022741"/>
    </source>
</evidence>
<keyword evidence="2 6" id="KW-0547">Nucleotide-binding</keyword>
<dbReference type="InterPro" id="IPR011009">
    <property type="entry name" value="Kinase-like_dom_sf"/>
</dbReference>
<evidence type="ECO:0000256" key="7">
    <source>
        <dbReference type="RuleBase" id="RU000304"/>
    </source>
</evidence>
<dbReference type="InterPro" id="IPR050339">
    <property type="entry name" value="CC_SR_Kinase"/>
</dbReference>
<dbReference type="PROSITE" id="PS00107">
    <property type="entry name" value="PROTEIN_KINASE_ATP"/>
    <property type="match status" value="1"/>
</dbReference>
<dbReference type="GO" id="GO:0005524">
    <property type="term" value="F:ATP binding"/>
    <property type="evidence" value="ECO:0007669"/>
    <property type="project" value="UniProtKB-UniRule"/>
</dbReference>
<dbReference type="GO" id="GO:0005634">
    <property type="term" value="C:nucleus"/>
    <property type="evidence" value="ECO:0007669"/>
    <property type="project" value="TreeGrafter"/>
</dbReference>
<dbReference type="SMART" id="SM00220">
    <property type="entry name" value="S_TKc"/>
    <property type="match status" value="1"/>
</dbReference>
<comment type="similarity">
    <text evidence="5">Belongs to the protein kinase superfamily. Ser/Thr protein kinase family. GCN2 subfamily.</text>
</comment>
<keyword evidence="11" id="KW-1185">Reference proteome</keyword>
<dbReference type="PROSITE" id="PS00108">
    <property type="entry name" value="PROTEIN_KINASE_ST"/>
    <property type="match status" value="1"/>
</dbReference>
<dbReference type="Pfam" id="PF00069">
    <property type="entry name" value="Pkinase"/>
    <property type="match status" value="1"/>
</dbReference>
<dbReference type="InterPro" id="IPR017441">
    <property type="entry name" value="Protein_kinase_ATP_BS"/>
</dbReference>
<evidence type="ECO:0000313" key="10">
    <source>
        <dbReference type="EMBL" id="KAI6651853.1"/>
    </source>
</evidence>
<evidence type="ECO:0000256" key="3">
    <source>
        <dbReference type="ARBA" id="ARBA00022777"/>
    </source>
</evidence>
<dbReference type="GO" id="GO:0004674">
    <property type="term" value="F:protein serine/threonine kinase activity"/>
    <property type="evidence" value="ECO:0007669"/>
    <property type="project" value="UniProtKB-KW"/>
</dbReference>
<keyword evidence="7" id="KW-0723">Serine/threonine-protein kinase</keyword>
<proteinExistence type="inferred from homology"/>
<name>A0AAV7JSA7_9METZ</name>
<keyword evidence="8" id="KW-0472">Membrane</keyword>
<dbReference type="InterPro" id="IPR000719">
    <property type="entry name" value="Prot_kinase_dom"/>
</dbReference>
<evidence type="ECO:0000256" key="1">
    <source>
        <dbReference type="ARBA" id="ARBA00022679"/>
    </source>
</evidence>
<evidence type="ECO:0000256" key="4">
    <source>
        <dbReference type="ARBA" id="ARBA00022840"/>
    </source>
</evidence>
<organism evidence="10 11">
    <name type="scientific">Oopsacas minuta</name>
    <dbReference type="NCBI Taxonomy" id="111878"/>
    <lineage>
        <taxon>Eukaryota</taxon>
        <taxon>Metazoa</taxon>
        <taxon>Porifera</taxon>
        <taxon>Hexactinellida</taxon>
        <taxon>Hexasterophora</taxon>
        <taxon>Lyssacinosida</taxon>
        <taxon>Leucopsacidae</taxon>
        <taxon>Oopsacas</taxon>
    </lineage>
</organism>
<feature type="binding site" evidence="6">
    <location>
        <position position="142"/>
    </location>
    <ligand>
        <name>ATP</name>
        <dbReference type="ChEBI" id="CHEBI:30616"/>
    </ligand>
</feature>
<dbReference type="Gene3D" id="1.10.510.10">
    <property type="entry name" value="Transferase(Phosphotransferase) domain 1"/>
    <property type="match status" value="1"/>
</dbReference>
<gene>
    <name evidence="10" type="ORF">LOD99_4732</name>
</gene>
<dbReference type="Gene3D" id="3.30.200.20">
    <property type="entry name" value="Phosphorylase Kinase, domain 1"/>
    <property type="match status" value="1"/>
</dbReference>
<dbReference type="Proteomes" id="UP001165289">
    <property type="component" value="Unassembled WGS sequence"/>
</dbReference>
<accession>A0AAV7JSA7</accession>
<feature type="transmembrane region" description="Helical" evidence="8">
    <location>
        <begin position="372"/>
        <end position="392"/>
    </location>
</feature>
<dbReference type="PANTHER" id="PTHR11042">
    <property type="entry name" value="EUKARYOTIC TRANSLATION INITIATION FACTOR 2-ALPHA KINASE EIF2-ALPHA KINASE -RELATED"/>
    <property type="match status" value="1"/>
</dbReference>
<evidence type="ECO:0000256" key="8">
    <source>
        <dbReference type="SAM" id="Phobius"/>
    </source>
</evidence>
<evidence type="ECO:0000256" key="5">
    <source>
        <dbReference type="ARBA" id="ARBA00037982"/>
    </source>
</evidence>
<keyword evidence="8" id="KW-0812">Transmembrane</keyword>
<protein>
    <submittedName>
        <fullName evidence="10">Membrane-associated tyrosine- and threonine-specific cdc2-inhibitory kinase-like</fullName>
    </submittedName>
</protein>
<sequence>MNIFDPKCVIAPENKCYPPAPNFEFSISEDYSIRRKPTYLNTFAHKSVQYSSSKFDSHPNNHSYVFNSDDLDIGPFQEFSQMSSRLCQADSNSGDSFTSSKDLLTQSNISFYEMLGRGSFGDVYKVKDNNTGIYYAMKIIKKSGRTLYSNQEYNEVRNIRVLGDHYNLVKLHNVWEDKSNIFMEFDLCCLSLKELLLSEGPISQSNIWWILEDISNGLKFIHGKNFIHLDIKPANLFLSIDHRVIKIGDFGLIYNLSDSKGNAIEGDNMYMAPELLRKSFGKPADIFSLGLTILELLTNMELPSQGPLWHKLRQDDFSPIIFRFSRKLRHLISQMLQSSPCKRLSIEDVIISCKDRYLFSYKFPSKHYFPNFILFANFFLFVKQIAVSIWLYSSKFIHPNFRYSIFSREGMNSSINSQSTSNHLFSDDSTISPTNSNQVLVESSNILTSTPYSQGNCCINNHDFFSHNCHDIIPHKLHFT</sequence>
<keyword evidence="4 6" id="KW-0067">ATP-binding</keyword>
<comment type="caution">
    <text evidence="10">The sequence shown here is derived from an EMBL/GenBank/DDBJ whole genome shotgun (WGS) entry which is preliminary data.</text>
</comment>
<keyword evidence="1" id="KW-0808">Transferase</keyword>
<reference evidence="10 11" key="1">
    <citation type="journal article" date="2023" name="BMC Biol.">
        <title>The compact genome of the sponge Oopsacas minuta (Hexactinellida) is lacking key metazoan core genes.</title>
        <authorList>
            <person name="Santini S."/>
            <person name="Schenkelaars Q."/>
            <person name="Jourda C."/>
            <person name="Duchesne M."/>
            <person name="Belahbib H."/>
            <person name="Rocher C."/>
            <person name="Selva M."/>
            <person name="Riesgo A."/>
            <person name="Vervoort M."/>
            <person name="Leys S.P."/>
            <person name="Kodjabachian L."/>
            <person name="Le Bivic A."/>
            <person name="Borchiellini C."/>
            <person name="Claverie J.M."/>
            <person name="Renard E."/>
        </authorList>
    </citation>
    <scope>NUCLEOTIDE SEQUENCE [LARGE SCALE GENOMIC DNA]</scope>
    <source>
        <strain evidence="10">SPO-2</strain>
    </source>
</reference>
<dbReference type="PROSITE" id="PS50011">
    <property type="entry name" value="PROTEIN_KINASE_DOM"/>
    <property type="match status" value="1"/>
</dbReference>
<dbReference type="SUPFAM" id="SSF56112">
    <property type="entry name" value="Protein kinase-like (PK-like)"/>
    <property type="match status" value="1"/>
</dbReference>
<dbReference type="EMBL" id="JAKMXF010000301">
    <property type="protein sequence ID" value="KAI6651853.1"/>
    <property type="molecule type" value="Genomic_DNA"/>
</dbReference>
<dbReference type="InterPro" id="IPR008271">
    <property type="entry name" value="Ser/Thr_kinase_AS"/>
</dbReference>
<keyword evidence="3 10" id="KW-0418">Kinase</keyword>
<evidence type="ECO:0000259" key="9">
    <source>
        <dbReference type="PROSITE" id="PS50011"/>
    </source>
</evidence>
<evidence type="ECO:0000256" key="6">
    <source>
        <dbReference type="PROSITE-ProRule" id="PRU10141"/>
    </source>
</evidence>
<feature type="domain" description="Protein kinase" evidence="9">
    <location>
        <begin position="109"/>
        <end position="358"/>
    </location>
</feature>
<dbReference type="GO" id="GO:0005737">
    <property type="term" value="C:cytoplasm"/>
    <property type="evidence" value="ECO:0007669"/>
    <property type="project" value="TreeGrafter"/>
</dbReference>
<evidence type="ECO:0000313" key="11">
    <source>
        <dbReference type="Proteomes" id="UP001165289"/>
    </source>
</evidence>